<proteinExistence type="predicted"/>
<dbReference type="Proteomes" id="UP000193083">
    <property type="component" value="Unassembled WGS sequence"/>
</dbReference>
<dbReference type="Pfam" id="PF08843">
    <property type="entry name" value="AbiEii"/>
    <property type="match status" value="1"/>
</dbReference>
<gene>
    <name evidence="1" type="ORF">SAMN02982922_0687</name>
</gene>
<accession>A0A1X7MTL7</accession>
<protein>
    <submittedName>
        <fullName evidence="1">Nucleotidyl transferase AbiEii toxin, Type IV TA system</fullName>
    </submittedName>
</protein>
<dbReference type="OrthoDB" id="1550603at2"/>
<name>A0A1X7MTL7_9HYPH</name>
<dbReference type="RefSeq" id="WP_085462860.1">
    <property type="nucleotide sequence ID" value="NZ_FXBL01000004.1"/>
</dbReference>
<dbReference type="AlphaFoldDB" id="A0A1X7MTL7"/>
<evidence type="ECO:0000313" key="1">
    <source>
        <dbReference type="EMBL" id="SMH27964.1"/>
    </source>
</evidence>
<keyword evidence="2" id="KW-1185">Reference proteome</keyword>
<dbReference type="EMBL" id="FXBL01000004">
    <property type="protein sequence ID" value="SMH27964.1"/>
    <property type="molecule type" value="Genomic_DNA"/>
</dbReference>
<dbReference type="Gene3D" id="3.10.450.620">
    <property type="entry name" value="JHP933, nucleotidyltransferase-like core domain"/>
    <property type="match status" value="1"/>
</dbReference>
<dbReference type="GO" id="GO:0016740">
    <property type="term" value="F:transferase activity"/>
    <property type="evidence" value="ECO:0007669"/>
    <property type="project" value="UniProtKB-KW"/>
</dbReference>
<keyword evidence="1" id="KW-0808">Transferase</keyword>
<reference evidence="1 2" key="1">
    <citation type="submission" date="2017-04" db="EMBL/GenBank/DDBJ databases">
        <authorList>
            <person name="Afonso C.L."/>
            <person name="Miller P.J."/>
            <person name="Scott M.A."/>
            <person name="Spackman E."/>
            <person name="Goraichik I."/>
            <person name="Dimitrov K.M."/>
            <person name="Suarez D.L."/>
            <person name="Swayne D.E."/>
        </authorList>
    </citation>
    <scope>NUCLEOTIDE SEQUENCE [LARGE SCALE GENOMIC DNA]</scope>
    <source>
        <strain evidence="1 2">B5P</strain>
    </source>
</reference>
<organism evidence="1 2">
    <name type="scientific">Mesorhizobium australicum</name>
    <dbReference type="NCBI Taxonomy" id="536018"/>
    <lineage>
        <taxon>Bacteria</taxon>
        <taxon>Pseudomonadati</taxon>
        <taxon>Pseudomonadota</taxon>
        <taxon>Alphaproteobacteria</taxon>
        <taxon>Hyphomicrobiales</taxon>
        <taxon>Phyllobacteriaceae</taxon>
        <taxon>Mesorhizobium</taxon>
    </lineage>
</organism>
<sequence>MIPRDYITDWRAQAPWVQDIQIEQDLVICRALVAIFSHPVLAEALAFRGGTALYKLYLKPAARYSEDIDLVQMRAEAAGPVMDALRSVLDPWLGAPRWKQTEGRVTFVYRFASEDAPPIAMKLKVEINSREHFAVHGFKKLPFSVSSRWFEGACEIATYELDELLGTKLRALYQRKKGRDLFDLAVALEQNDADPERIVQTFSSYMEHGGHTVTRALFEQNMHQKRSDPQFTADIGPLLANGYAWDFESAAAKVQSALIERLPGEPWKGAS</sequence>
<evidence type="ECO:0000313" key="2">
    <source>
        <dbReference type="Proteomes" id="UP000193083"/>
    </source>
</evidence>
<dbReference type="InterPro" id="IPR014942">
    <property type="entry name" value="AbiEii"/>
</dbReference>